<keyword evidence="1" id="KW-1185">Reference proteome</keyword>
<dbReference type="Proteomes" id="UP000887572">
    <property type="component" value="Unplaced"/>
</dbReference>
<name>A0A914HE90_GLORO</name>
<sequence>MSQNGEQNPDGNNLDVLAIDRQFWVGKTSVTLGEIKRAHLDLVSFQDGLNRSLRHLNRGINANYTAINKAAGDVNTNLATLEAQITTLTERVDQIVTYNGHSRSQSPNDGFGNATDNGHGFHDESVMIPVVPFVGNNPDQGNEINTLTGISGLEVFNNESVTAFDKWARRFRDYICVIGRAFGEQEKLDRLRLALDEIPRDLFDQLTAAETANVEEALKALRSKLDSPQRKELAKRSLALCKQREDESVGAFLKRLAPLVEVANSGLDPDQYKERLSEEFLDRLRPDLAFLIRSLMHGRARLTTFRQARIRIRQPAFSPGSRISINSRDQGRHHAQQ</sequence>
<evidence type="ECO:0000313" key="2">
    <source>
        <dbReference type="WBParaSite" id="Gr19_v10_g16207.t1"/>
    </source>
</evidence>
<reference evidence="2" key="1">
    <citation type="submission" date="2022-11" db="UniProtKB">
        <authorList>
            <consortium name="WormBaseParasite"/>
        </authorList>
    </citation>
    <scope>IDENTIFICATION</scope>
</reference>
<protein>
    <submittedName>
        <fullName evidence="2">Retrotransposon gag domain-containing protein</fullName>
    </submittedName>
</protein>
<organism evidence="1 2">
    <name type="scientific">Globodera rostochiensis</name>
    <name type="common">Golden nematode worm</name>
    <name type="synonym">Heterodera rostochiensis</name>
    <dbReference type="NCBI Taxonomy" id="31243"/>
    <lineage>
        <taxon>Eukaryota</taxon>
        <taxon>Metazoa</taxon>
        <taxon>Ecdysozoa</taxon>
        <taxon>Nematoda</taxon>
        <taxon>Chromadorea</taxon>
        <taxon>Rhabditida</taxon>
        <taxon>Tylenchina</taxon>
        <taxon>Tylenchomorpha</taxon>
        <taxon>Tylenchoidea</taxon>
        <taxon>Heteroderidae</taxon>
        <taxon>Heteroderinae</taxon>
        <taxon>Globodera</taxon>
    </lineage>
</organism>
<dbReference type="AlphaFoldDB" id="A0A914HE90"/>
<dbReference type="WBParaSite" id="Gr19_v10_g16207.t1">
    <property type="protein sequence ID" value="Gr19_v10_g16207.t1"/>
    <property type="gene ID" value="Gr19_v10_g16207"/>
</dbReference>
<accession>A0A914HE90</accession>
<proteinExistence type="predicted"/>
<evidence type="ECO:0000313" key="1">
    <source>
        <dbReference type="Proteomes" id="UP000887572"/>
    </source>
</evidence>